<proteinExistence type="predicted"/>
<organism evidence="1 2">
    <name type="scientific">Solanum tuberosum</name>
    <name type="common">Potato</name>
    <dbReference type="NCBI Taxonomy" id="4113"/>
    <lineage>
        <taxon>Eukaryota</taxon>
        <taxon>Viridiplantae</taxon>
        <taxon>Streptophyta</taxon>
        <taxon>Embryophyta</taxon>
        <taxon>Tracheophyta</taxon>
        <taxon>Spermatophyta</taxon>
        <taxon>Magnoliopsida</taxon>
        <taxon>eudicotyledons</taxon>
        <taxon>Gunneridae</taxon>
        <taxon>Pentapetalae</taxon>
        <taxon>asterids</taxon>
        <taxon>lamiids</taxon>
        <taxon>Solanales</taxon>
        <taxon>Solanaceae</taxon>
        <taxon>Solanoideae</taxon>
        <taxon>Solaneae</taxon>
        <taxon>Solanum</taxon>
    </lineage>
</organism>
<reference evidence="1" key="2">
    <citation type="submission" date="2015-06" db="UniProtKB">
        <authorList>
            <consortium name="EnsemblPlants"/>
        </authorList>
    </citation>
    <scope>IDENTIFICATION</scope>
    <source>
        <strain evidence="1">DM1-3 516 R44</strain>
    </source>
</reference>
<protein>
    <submittedName>
        <fullName evidence="1">Uncharacterized protein</fullName>
    </submittedName>
</protein>
<sequence>MPLYPWQGILGPLDGAYTSDSKFSSHGLVAPLNLPTSLYTKASSRALLQTMVKTTGREVARGLEAIAWPQGLASHEAKSSSRAILRTVVKTTGCEVAREP</sequence>
<keyword evidence="2" id="KW-1185">Reference proteome</keyword>
<evidence type="ECO:0000313" key="2">
    <source>
        <dbReference type="Proteomes" id="UP000011115"/>
    </source>
</evidence>
<dbReference type="EnsemblPlants" id="PGSC0003DMT400086268">
    <property type="protein sequence ID" value="PGSC0003DMT400086268"/>
    <property type="gene ID" value="PGSC0003DMG400035839"/>
</dbReference>
<dbReference type="HOGENOM" id="CLU_2311134_0_0_1"/>
<reference evidence="2" key="1">
    <citation type="journal article" date="2011" name="Nature">
        <title>Genome sequence and analysis of the tuber crop potato.</title>
        <authorList>
            <consortium name="The Potato Genome Sequencing Consortium"/>
        </authorList>
    </citation>
    <scope>NUCLEOTIDE SEQUENCE [LARGE SCALE GENOMIC DNA]</scope>
    <source>
        <strain evidence="2">cv. DM1-3 516 R44</strain>
    </source>
</reference>
<dbReference type="PaxDb" id="4113-PGSC0003DMT400086268"/>
<dbReference type="InParanoid" id="M1DBD8"/>
<dbReference type="AlphaFoldDB" id="M1DBD8"/>
<accession>M1DBD8</accession>
<dbReference type="Gramene" id="PGSC0003DMT400086268">
    <property type="protein sequence ID" value="PGSC0003DMT400086268"/>
    <property type="gene ID" value="PGSC0003DMG400035839"/>
</dbReference>
<evidence type="ECO:0000313" key="1">
    <source>
        <dbReference type="EnsemblPlants" id="PGSC0003DMT400086268"/>
    </source>
</evidence>
<dbReference type="Proteomes" id="UP000011115">
    <property type="component" value="Unassembled WGS sequence"/>
</dbReference>
<name>M1DBD8_SOLTU</name>